<dbReference type="InterPro" id="IPR041916">
    <property type="entry name" value="Anti_sigma_zinc_sf"/>
</dbReference>
<dbReference type="EMBL" id="CP029188">
    <property type="protein sequence ID" value="AWI30764.1"/>
    <property type="molecule type" value="Genomic_DNA"/>
</dbReference>
<reference evidence="4 5" key="1">
    <citation type="submission" date="2018-05" db="EMBL/GenBank/DDBJ databases">
        <title>Complete genome sequence of sponge-derived Streptomyces sp. HNM0039.</title>
        <authorList>
            <person name="Huang X."/>
            <person name="Zhou S."/>
        </authorList>
    </citation>
    <scope>NUCLEOTIDE SEQUENCE [LARGE SCALE GENOMIC DNA]</scope>
    <source>
        <strain evidence="4 5">HNM0039</strain>
    </source>
</reference>
<keyword evidence="5" id="KW-1185">Reference proteome</keyword>
<protein>
    <recommendedName>
        <fullName evidence="3">Putative zinc-finger domain-containing protein</fullName>
    </recommendedName>
</protein>
<dbReference type="RefSeq" id="WP_108907237.1">
    <property type="nucleotide sequence ID" value="NZ_CP029188.1"/>
</dbReference>
<evidence type="ECO:0000313" key="4">
    <source>
        <dbReference type="EMBL" id="AWI30764.1"/>
    </source>
</evidence>
<feature type="domain" description="Putative zinc-finger" evidence="3">
    <location>
        <begin position="30"/>
        <end position="55"/>
    </location>
</feature>
<evidence type="ECO:0000313" key="5">
    <source>
        <dbReference type="Proteomes" id="UP000244900"/>
    </source>
</evidence>
<evidence type="ECO:0000256" key="2">
    <source>
        <dbReference type="ARBA" id="ARBA00023163"/>
    </source>
</evidence>
<dbReference type="InterPro" id="IPR027383">
    <property type="entry name" value="Znf_put"/>
</dbReference>
<keyword evidence="1" id="KW-0805">Transcription regulation</keyword>
<dbReference type="Gene3D" id="1.10.10.1320">
    <property type="entry name" value="Anti-sigma factor, zinc-finger domain"/>
    <property type="match status" value="1"/>
</dbReference>
<sequence>MRKRRAPGPEQVWAECRERLRHLRLRGDVEAYADGELTGARRAMVAGHIARCWACSGTLQLLQLVKASLRRTPGRAPVSLASVRLRRYAGRIADAGPTGPGGPAR</sequence>
<dbReference type="Pfam" id="PF13490">
    <property type="entry name" value="zf-HC2"/>
    <property type="match status" value="1"/>
</dbReference>
<dbReference type="Proteomes" id="UP000244900">
    <property type="component" value="Chromosome"/>
</dbReference>
<gene>
    <name evidence="4" type="ORF">DDW44_19760</name>
</gene>
<accession>A0A2S1SWH1</accession>
<keyword evidence="2" id="KW-0804">Transcription</keyword>
<dbReference type="KEGG" id="stir:DDW44_19760"/>
<organism evidence="4 5">
    <name type="scientific">Streptomyces tirandamycinicus</name>
    <dbReference type="NCBI Taxonomy" id="2174846"/>
    <lineage>
        <taxon>Bacteria</taxon>
        <taxon>Bacillati</taxon>
        <taxon>Actinomycetota</taxon>
        <taxon>Actinomycetes</taxon>
        <taxon>Kitasatosporales</taxon>
        <taxon>Streptomycetaceae</taxon>
        <taxon>Streptomyces</taxon>
    </lineage>
</organism>
<evidence type="ECO:0000259" key="3">
    <source>
        <dbReference type="Pfam" id="PF13490"/>
    </source>
</evidence>
<name>A0A2S1SWH1_9ACTN</name>
<dbReference type="AlphaFoldDB" id="A0A2S1SWH1"/>
<proteinExistence type="predicted"/>
<evidence type="ECO:0000256" key="1">
    <source>
        <dbReference type="ARBA" id="ARBA00023015"/>
    </source>
</evidence>
<dbReference type="OrthoDB" id="4254560at2"/>